<evidence type="ECO:0000313" key="3">
    <source>
        <dbReference type="Proteomes" id="UP000638263"/>
    </source>
</evidence>
<comment type="caution">
    <text evidence="2">The sequence shown here is derived from an EMBL/GenBank/DDBJ whole genome shotgun (WGS) entry which is preliminary data.</text>
</comment>
<feature type="region of interest" description="Disordered" evidence="1">
    <location>
        <begin position="1"/>
        <end position="24"/>
    </location>
</feature>
<accession>A0A917R581</accession>
<sequence length="67" mass="7883">MGLTLGTTTKQERGSDMTDPIPELTRSEREEFWKTLGWSPELPEQDRRLIEQRWTDEAIHMAQTFGF</sequence>
<gene>
    <name evidence="2" type="ORF">GCM10011588_00230</name>
</gene>
<organism evidence="2 3">
    <name type="scientific">Nocardia jinanensis</name>
    <dbReference type="NCBI Taxonomy" id="382504"/>
    <lineage>
        <taxon>Bacteria</taxon>
        <taxon>Bacillati</taxon>
        <taxon>Actinomycetota</taxon>
        <taxon>Actinomycetes</taxon>
        <taxon>Mycobacteriales</taxon>
        <taxon>Nocardiaceae</taxon>
        <taxon>Nocardia</taxon>
    </lineage>
</organism>
<dbReference type="AlphaFoldDB" id="A0A917R581"/>
<reference evidence="2" key="2">
    <citation type="submission" date="2020-09" db="EMBL/GenBank/DDBJ databases">
        <authorList>
            <person name="Sun Q."/>
            <person name="Zhou Y."/>
        </authorList>
    </citation>
    <scope>NUCLEOTIDE SEQUENCE</scope>
    <source>
        <strain evidence="2">CGMCC 4.3508</strain>
    </source>
</reference>
<keyword evidence="3" id="KW-1185">Reference proteome</keyword>
<dbReference type="Proteomes" id="UP000638263">
    <property type="component" value="Unassembled WGS sequence"/>
</dbReference>
<reference evidence="2" key="1">
    <citation type="journal article" date="2014" name="Int. J. Syst. Evol. Microbiol.">
        <title>Complete genome sequence of Corynebacterium casei LMG S-19264T (=DSM 44701T), isolated from a smear-ripened cheese.</title>
        <authorList>
            <consortium name="US DOE Joint Genome Institute (JGI-PGF)"/>
            <person name="Walter F."/>
            <person name="Albersmeier A."/>
            <person name="Kalinowski J."/>
            <person name="Ruckert C."/>
        </authorList>
    </citation>
    <scope>NUCLEOTIDE SEQUENCE</scope>
    <source>
        <strain evidence="2">CGMCC 4.3508</strain>
    </source>
</reference>
<evidence type="ECO:0000256" key="1">
    <source>
        <dbReference type="SAM" id="MobiDB-lite"/>
    </source>
</evidence>
<dbReference type="EMBL" id="BMMH01000001">
    <property type="protein sequence ID" value="GGK89917.1"/>
    <property type="molecule type" value="Genomic_DNA"/>
</dbReference>
<protein>
    <submittedName>
        <fullName evidence="2">Uncharacterized protein</fullName>
    </submittedName>
</protein>
<name>A0A917R581_9NOCA</name>
<proteinExistence type="predicted"/>
<evidence type="ECO:0000313" key="2">
    <source>
        <dbReference type="EMBL" id="GGK89917.1"/>
    </source>
</evidence>